<evidence type="ECO:0000256" key="2">
    <source>
        <dbReference type="SAM" id="MobiDB-lite"/>
    </source>
</evidence>
<feature type="compositionally biased region" description="Basic and acidic residues" evidence="2">
    <location>
        <begin position="282"/>
        <end position="291"/>
    </location>
</feature>
<comment type="similarity">
    <text evidence="1">Belongs to the SPATA2 family.</text>
</comment>
<dbReference type="PANTHER" id="PTHR15326:SF9">
    <property type="entry name" value="SPERMATOGENESIS-ASSOCIATED PROTEIN 2"/>
    <property type="match status" value="1"/>
</dbReference>
<dbReference type="Gene3D" id="1.20.58.2190">
    <property type="match status" value="1"/>
</dbReference>
<name>A0ABD1JNF3_9TELE</name>
<dbReference type="InterPro" id="IPR048839">
    <property type="entry name" value="SPATA2_PUB-like"/>
</dbReference>
<dbReference type="AlphaFoldDB" id="A0ABD1JNF3"/>
<evidence type="ECO:0000259" key="3">
    <source>
        <dbReference type="Pfam" id="PF21388"/>
    </source>
</evidence>
<feature type="compositionally biased region" description="Gly residues" evidence="2">
    <location>
        <begin position="613"/>
        <end position="627"/>
    </location>
</feature>
<accession>A0ABD1JNF3</accession>
<dbReference type="Pfam" id="PF21388">
    <property type="entry name" value="SPATA2_PUB-like"/>
    <property type="match status" value="1"/>
</dbReference>
<feature type="domain" description="Spermatogenesis-associated protein 2 PUB-like" evidence="3">
    <location>
        <begin position="17"/>
        <end position="193"/>
    </location>
</feature>
<evidence type="ECO:0000313" key="5">
    <source>
        <dbReference type="Proteomes" id="UP001591681"/>
    </source>
</evidence>
<feature type="compositionally biased region" description="Acidic residues" evidence="2">
    <location>
        <begin position="213"/>
        <end position="223"/>
    </location>
</feature>
<feature type="region of interest" description="Disordered" evidence="2">
    <location>
        <begin position="198"/>
        <end position="319"/>
    </location>
</feature>
<proteinExistence type="inferred from homology"/>
<evidence type="ECO:0000256" key="1">
    <source>
        <dbReference type="ARBA" id="ARBA00038142"/>
    </source>
</evidence>
<feature type="region of interest" description="Disordered" evidence="2">
    <location>
        <begin position="603"/>
        <end position="637"/>
    </location>
</feature>
<feature type="region of interest" description="Disordered" evidence="2">
    <location>
        <begin position="344"/>
        <end position="431"/>
    </location>
</feature>
<comment type="caution">
    <text evidence="4">The sequence shown here is derived from an EMBL/GenBank/DDBJ whole genome shotgun (WGS) entry which is preliminary data.</text>
</comment>
<feature type="compositionally biased region" description="Gly residues" evidence="2">
    <location>
        <begin position="294"/>
        <end position="305"/>
    </location>
</feature>
<organism evidence="4 5">
    <name type="scientific">Coilia grayii</name>
    <name type="common">Gray's grenadier anchovy</name>
    <dbReference type="NCBI Taxonomy" id="363190"/>
    <lineage>
        <taxon>Eukaryota</taxon>
        <taxon>Metazoa</taxon>
        <taxon>Chordata</taxon>
        <taxon>Craniata</taxon>
        <taxon>Vertebrata</taxon>
        <taxon>Euteleostomi</taxon>
        <taxon>Actinopterygii</taxon>
        <taxon>Neopterygii</taxon>
        <taxon>Teleostei</taxon>
        <taxon>Clupei</taxon>
        <taxon>Clupeiformes</taxon>
        <taxon>Clupeoidei</taxon>
        <taxon>Engraulidae</taxon>
        <taxon>Coilinae</taxon>
        <taxon>Coilia</taxon>
    </lineage>
</organism>
<dbReference type="EMBL" id="JBHFQA010000013">
    <property type="protein sequence ID" value="KAL2088642.1"/>
    <property type="molecule type" value="Genomic_DNA"/>
</dbReference>
<reference evidence="4 5" key="1">
    <citation type="submission" date="2024-09" db="EMBL/GenBank/DDBJ databases">
        <title>A chromosome-level genome assembly of Gray's grenadier anchovy, Coilia grayii.</title>
        <authorList>
            <person name="Fu Z."/>
        </authorList>
    </citation>
    <scope>NUCLEOTIDE SEQUENCE [LARGE SCALE GENOMIC DNA]</scope>
    <source>
        <strain evidence="4">G4</strain>
        <tissue evidence="4">Muscle</tissue>
    </source>
</reference>
<dbReference type="PANTHER" id="PTHR15326">
    <property type="entry name" value="SPERMATOGENESIS-ASSOCIATED PROTEIN 2/TAMOZHENNIC"/>
    <property type="match status" value="1"/>
</dbReference>
<dbReference type="Proteomes" id="UP001591681">
    <property type="component" value="Unassembled WGS sequence"/>
</dbReference>
<gene>
    <name evidence="4" type="ORF">ACEWY4_015541</name>
</gene>
<keyword evidence="5" id="KW-1185">Reference proteome</keyword>
<feature type="compositionally biased region" description="Basic and acidic residues" evidence="2">
    <location>
        <begin position="224"/>
        <end position="239"/>
    </location>
</feature>
<evidence type="ECO:0000313" key="4">
    <source>
        <dbReference type="EMBL" id="KAL2088642.1"/>
    </source>
</evidence>
<sequence length="650" mass="69771">MTNSIGDQTPPQRREIFEEYLMYYDQAWQNGNVKVCKDRQVTEKARHVLLSETDPVERFTTFDFYHTAFECVRLGVRDCRSVFNVLITAAEVLETLCVNLFLFPWKKEIKTIKTFTGPFVYCVQPVFPKNVVCAILQRMGYYPESDTEYRLSPEADREQAKAMGFELFLARVESQYLLEAMGQRAHAECLEVLRSRAAPRGQRDRNSGGGGPTEDDEEEEEEEQSRSEPLRVEKERDSEGLTGVDQGDQPPLPDVFSLAEPAVGGAQTAQGPAEGSLGGAAEQERGSKPLRLEAGGGAGGVGTGGADAPEEVSGRQRAGSFLSDDRSILEMRHNYPDLAIRQKPIFRRNRGGSYPTPGAKARGRLGDDGDIGSSQSTHGAHASDLSGPQSISVHPDTLALPPAGSIAPIDHVPKPAPSLPGPDDILEPQPLVASSGPASVIQYRDMAVQSAVQSAVHRPGQEGAAKGPDMLLELSNRLSQLCVRDMAVVDEPLKYPIEETAQAQPPCSACHDHHRPAVAVAAAAVAPPTGSSRDGGHQPILCSPSPLPVCSISGCSSCVGRDVLHRHHHHHSLHVGGSTLKEPPSSIYMPPSPLGMCAPPLEPPAGHLSATGPGPGAGPLGQAGMEGRGPCQQPEDDLLQTYVLVEPDRK</sequence>
<protein>
    <recommendedName>
        <fullName evidence="3">Spermatogenesis-associated protein 2 PUB-like domain-containing protein</fullName>
    </recommendedName>
</protein>